<comment type="subcellular location">
    <subcellularLocation>
        <location evidence="1">Nucleus</location>
    </subcellularLocation>
</comment>
<protein>
    <submittedName>
        <fullName evidence="5">Fungal-specific transcription factor domain-containing protein</fullName>
    </submittedName>
</protein>
<evidence type="ECO:0000259" key="4">
    <source>
        <dbReference type="PROSITE" id="PS50048"/>
    </source>
</evidence>
<dbReference type="InterPro" id="IPR021858">
    <property type="entry name" value="Fun_TF"/>
</dbReference>
<proteinExistence type="predicted"/>
<keyword evidence="6" id="KW-1185">Reference proteome</keyword>
<dbReference type="SUPFAM" id="SSF57701">
    <property type="entry name" value="Zn2/Cys6 DNA-binding domain"/>
    <property type="match status" value="1"/>
</dbReference>
<comment type="caution">
    <text evidence="5">The sequence shown here is derived from an EMBL/GenBank/DDBJ whole genome shotgun (WGS) entry which is preliminary data.</text>
</comment>
<dbReference type="GO" id="GO:0000981">
    <property type="term" value="F:DNA-binding transcription factor activity, RNA polymerase II-specific"/>
    <property type="evidence" value="ECO:0007669"/>
    <property type="project" value="InterPro"/>
</dbReference>
<dbReference type="Pfam" id="PF00172">
    <property type="entry name" value="Zn_clus"/>
    <property type="match status" value="1"/>
</dbReference>
<evidence type="ECO:0000313" key="6">
    <source>
        <dbReference type="Proteomes" id="UP001182556"/>
    </source>
</evidence>
<feature type="domain" description="Zn(2)-C6 fungal-type" evidence="4">
    <location>
        <begin position="18"/>
        <end position="48"/>
    </location>
</feature>
<dbReference type="PANTHER" id="PTHR37534">
    <property type="entry name" value="TRANSCRIPTIONAL ACTIVATOR PROTEIN UGA3"/>
    <property type="match status" value="1"/>
</dbReference>
<reference evidence="5" key="1">
    <citation type="submission" date="2023-02" db="EMBL/GenBank/DDBJ databases">
        <title>Identification and recombinant expression of a fungal hydrolase from Papiliotrema laurentii that hydrolyzes apple cutin and clears colloidal polyester polyurethane.</title>
        <authorList>
            <consortium name="DOE Joint Genome Institute"/>
            <person name="Roman V.A."/>
            <person name="Bojanowski C."/>
            <person name="Crable B.R."/>
            <person name="Wagner D.N."/>
            <person name="Hung C.S."/>
            <person name="Nadeau L.J."/>
            <person name="Schratz L."/>
            <person name="Haridas S."/>
            <person name="Pangilinan J."/>
            <person name="Lipzen A."/>
            <person name="Na H."/>
            <person name="Yan M."/>
            <person name="Ng V."/>
            <person name="Grigoriev I.V."/>
            <person name="Spatafora J.W."/>
            <person name="Barlow D."/>
            <person name="Biffinger J."/>
            <person name="Kelley-Loughnane N."/>
            <person name="Varaljay V.A."/>
            <person name="Crookes-Goodson W.J."/>
        </authorList>
    </citation>
    <scope>NUCLEOTIDE SEQUENCE</scope>
    <source>
        <strain evidence="5">5307AH</strain>
    </source>
</reference>
<gene>
    <name evidence="5" type="ORF">DB88DRAFT_500944</name>
</gene>
<dbReference type="GO" id="GO:0005634">
    <property type="term" value="C:nucleus"/>
    <property type="evidence" value="ECO:0007669"/>
    <property type="project" value="UniProtKB-SubCell"/>
</dbReference>
<name>A0AAD9CTY1_PAPLA</name>
<evidence type="ECO:0000256" key="1">
    <source>
        <dbReference type="ARBA" id="ARBA00004123"/>
    </source>
</evidence>
<dbReference type="CDD" id="cd00067">
    <property type="entry name" value="GAL4"/>
    <property type="match status" value="1"/>
</dbReference>
<dbReference type="InterPro" id="IPR001138">
    <property type="entry name" value="Zn2Cys6_DnaBD"/>
</dbReference>
<evidence type="ECO:0000256" key="3">
    <source>
        <dbReference type="SAM" id="MobiDB-lite"/>
    </source>
</evidence>
<dbReference type="Pfam" id="PF11951">
    <property type="entry name" value="Fungal_trans_2"/>
    <property type="match status" value="1"/>
</dbReference>
<dbReference type="InterPro" id="IPR036864">
    <property type="entry name" value="Zn2-C6_fun-type_DNA-bd_sf"/>
</dbReference>
<dbReference type="GO" id="GO:0008270">
    <property type="term" value="F:zinc ion binding"/>
    <property type="evidence" value="ECO:0007669"/>
    <property type="project" value="InterPro"/>
</dbReference>
<feature type="compositionally biased region" description="Low complexity" evidence="3">
    <location>
        <begin position="81"/>
        <end position="94"/>
    </location>
</feature>
<keyword evidence="2" id="KW-0539">Nucleus</keyword>
<dbReference type="AlphaFoldDB" id="A0AAD9CTY1"/>
<dbReference type="PROSITE" id="PS50048">
    <property type="entry name" value="ZN2_CY6_FUNGAL_2"/>
    <property type="match status" value="1"/>
</dbReference>
<evidence type="ECO:0000256" key="2">
    <source>
        <dbReference type="ARBA" id="ARBA00023242"/>
    </source>
</evidence>
<accession>A0AAD9CTY1</accession>
<dbReference type="Proteomes" id="UP001182556">
    <property type="component" value="Unassembled WGS sequence"/>
</dbReference>
<dbReference type="SMART" id="SM00066">
    <property type="entry name" value="GAL4"/>
    <property type="match status" value="1"/>
</dbReference>
<dbReference type="Gene3D" id="4.10.240.10">
    <property type="entry name" value="Zn(2)-C6 fungal-type DNA-binding domain"/>
    <property type="match status" value="1"/>
</dbReference>
<evidence type="ECO:0000313" key="5">
    <source>
        <dbReference type="EMBL" id="KAK1921487.1"/>
    </source>
</evidence>
<organism evidence="5 6">
    <name type="scientific">Papiliotrema laurentii</name>
    <name type="common">Cryptococcus laurentii</name>
    <dbReference type="NCBI Taxonomy" id="5418"/>
    <lineage>
        <taxon>Eukaryota</taxon>
        <taxon>Fungi</taxon>
        <taxon>Dikarya</taxon>
        <taxon>Basidiomycota</taxon>
        <taxon>Agaricomycotina</taxon>
        <taxon>Tremellomycetes</taxon>
        <taxon>Tremellales</taxon>
        <taxon>Rhynchogastremaceae</taxon>
        <taxon>Papiliotrema</taxon>
    </lineage>
</organism>
<dbReference type="PANTHER" id="PTHR37534:SF20">
    <property type="entry name" value="PRO1A C6 ZINK-FINGER PROTEIN"/>
    <property type="match status" value="1"/>
</dbReference>
<dbReference type="EMBL" id="JAODAN010000011">
    <property type="protein sequence ID" value="KAK1921487.1"/>
    <property type="molecule type" value="Genomic_DNA"/>
</dbReference>
<feature type="region of interest" description="Disordered" evidence="3">
    <location>
        <begin position="76"/>
        <end position="106"/>
    </location>
</feature>
<sequence length="588" mass="65539">MSTEHSEHQIRGHRSRHGCLTCRRRRVKCDEIRPSCGKCSFKLRACIWPGESVPQPSRKRPMSEVLVAGAASGTSVTTLRVGSPSSSGPSVASSTDPPLAGSKTDSPVRKARFYIPPDVLPNIGQVDHFRAIISMQRVEPGIPPSRKAEMMADPSFLKPYFPSMDDRLVMRHFLLHTTKNLVAFGCQRRPWDPWLDFVVPLAYNDQPGHSIASDALRTAILAIGTVHMRFCDDPGDQQGAWNIVRSANATVLSLVRRSIDEQEATGSLLEKSDVEMILASLLCCAVASSLAADSSWQELLNTIAAVVDRLGGAEALLKEGSPEKLSSFRFFLEQLAVRDVFGCMTTQMAPRLLDTAFSPWFFQAEQWSRGDHEWESVERMFGISRGMVDFMARSCTLIYKVRKECMPLFSENEFPLQLPPHAIARLPIHSFPPSGRNALLAEANNLLAELTVWYQACGYSPYHPRVQYGNHSYRHTIRIRLLREVYAVPMDDASVQESVGAIMELATEMVSACGRITWLTWPILIAGFNMLAGDPNRDLALRLLGEFGRYACFDNTAACRMLSERWDAETGVKASSPRPRMVGKPFFD</sequence>